<evidence type="ECO:0000313" key="1">
    <source>
        <dbReference type="Proteomes" id="UP000887578"/>
    </source>
</evidence>
<keyword evidence="1" id="KW-1185">Reference proteome</keyword>
<sequence length="410" mass="46245">MLRLQKSPLFDSRFVPHRNIYDREDDVACECIDRTNYSSVVVRLQRFLTTDMERRKKGIQKAVDSALKHPCLCNLKEVLIDEENCITISVSENARGISLQRIVDLCSNKAGYGESLEKILSTLLKLYQDLHVSNLDLVCLPLAHVIISLKNNNVANVESVKVRRPFLCKLDRNCASTSPFDNSDVYPIFAYPMFADIVDKLKVAFGYGHEDEELNTAVDDEESETKTAIEDEYDETRTALEEDLELKTAIGEEDYELETAIDAEESETKTAIEDEYDETRTALEEDLELKTAIGEEDYELETAIDAEESETKTAIEDDETLTALDEDLELKTAIGDGKDQIDVSSHFDVINNVIVNVDALSLLPVNHETDDMFDAHSLVSNESDFDVIHSADTLEEPKAVFTTKDMDLMD</sequence>
<reference evidence="2" key="1">
    <citation type="submission" date="2022-11" db="UniProtKB">
        <authorList>
            <consortium name="WormBaseParasite"/>
        </authorList>
    </citation>
    <scope>IDENTIFICATION</scope>
</reference>
<accession>A0A914QG36</accession>
<proteinExistence type="predicted"/>
<evidence type="ECO:0000313" key="2">
    <source>
        <dbReference type="WBParaSite" id="PDA_v2.g30375.t1"/>
    </source>
</evidence>
<dbReference type="Proteomes" id="UP000887578">
    <property type="component" value="Unplaced"/>
</dbReference>
<protein>
    <submittedName>
        <fullName evidence="2">Uncharacterized protein</fullName>
    </submittedName>
</protein>
<dbReference type="AlphaFoldDB" id="A0A914QG36"/>
<name>A0A914QG36_9BILA</name>
<organism evidence="1 2">
    <name type="scientific">Panagrolaimus davidi</name>
    <dbReference type="NCBI Taxonomy" id="227884"/>
    <lineage>
        <taxon>Eukaryota</taxon>
        <taxon>Metazoa</taxon>
        <taxon>Ecdysozoa</taxon>
        <taxon>Nematoda</taxon>
        <taxon>Chromadorea</taxon>
        <taxon>Rhabditida</taxon>
        <taxon>Tylenchina</taxon>
        <taxon>Panagrolaimomorpha</taxon>
        <taxon>Panagrolaimoidea</taxon>
        <taxon>Panagrolaimidae</taxon>
        <taxon>Panagrolaimus</taxon>
    </lineage>
</organism>
<dbReference type="WBParaSite" id="PDA_v2.g30375.t1">
    <property type="protein sequence ID" value="PDA_v2.g30375.t1"/>
    <property type="gene ID" value="PDA_v2.g30375"/>
</dbReference>